<proteinExistence type="predicted"/>
<sequence length="486" mass="57172">MKYLKIFLFFVLCSFNVSETIRYDESENVFLIVNNLITKNNNWASIIENRKILIINKFQTIKMYLTQFATKSISRTSSSSQTKLYVPKSNILQTLSFMYTALKCEYANIVRDILQHIYQYKELFCQSLTEDKCIDEIFDSLKVLQKHLDKVIFNLFNFQELSSNLKSSDQTLTVSFLIIHVFLYNNNLRNVRDKTYVLLKNVLHQMISLVNNFICKSCLFEFTKLDTPSDVKILKSDSLDKYLLLLQEFNDIGLINDEYIADLYNPNNYLMFNSSVELNDITITSKLKSVQRKTKDILQLVKNSCDIKNVLKYQIFFIELLRSIFSKKIINLLKNSSNNSNNESYSQLELIYNSFCKYMDLIPDNYPSTLLKFINDIKNALETDLESDTYNFESLNNIQNILSEKSLIYSEVENSQNDIMTFVSLTDLIINIKVSPYFTAFKQTFELFLQEPNILNEYYLLDKNENTNKLWYNEKYLNIKINAIFV</sequence>
<accession>A0A2S2N733</accession>
<feature type="signal peptide" evidence="1">
    <location>
        <begin position="1"/>
        <end position="20"/>
    </location>
</feature>
<dbReference type="EMBL" id="GGMR01000414">
    <property type="protein sequence ID" value="MBY13033.1"/>
    <property type="molecule type" value="Transcribed_RNA"/>
</dbReference>
<name>A0A2S2N733_SCHGA</name>
<reference evidence="2" key="1">
    <citation type="submission" date="2018-04" db="EMBL/GenBank/DDBJ databases">
        <title>Transcriptome of Schizaphis graminum biotype I.</title>
        <authorList>
            <person name="Scully E.D."/>
            <person name="Geib S.M."/>
            <person name="Palmer N.A."/>
            <person name="Koch K."/>
            <person name="Bradshaw J."/>
            <person name="Heng-Moss T."/>
            <person name="Sarath G."/>
        </authorList>
    </citation>
    <scope>NUCLEOTIDE SEQUENCE</scope>
</reference>
<evidence type="ECO:0000313" key="2">
    <source>
        <dbReference type="EMBL" id="MBY13033.1"/>
    </source>
</evidence>
<feature type="chain" id="PRO_5015590756" evidence="1">
    <location>
        <begin position="21"/>
        <end position="486"/>
    </location>
</feature>
<organism evidence="2">
    <name type="scientific">Schizaphis graminum</name>
    <name type="common">Green bug aphid</name>
    <dbReference type="NCBI Taxonomy" id="13262"/>
    <lineage>
        <taxon>Eukaryota</taxon>
        <taxon>Metazoa</taxon>
        <taxon>Ecdysozoa</taxon>
        <taxon>Arthropoda</taxon>
        <taxon>Hexapoda</taxon>
        <taxon>Insecta</taxon>
        <taxon>Pterygota</taxon>
        <taxon>Neoptera</taxon>
        <taxon>Paraneoptera</taxon>
        <taxon>Hemiptera</taxon>
        <taxon>Sternorrhyncha</taxon>
        <taxon>Aphidomorpha</taxon>
        <taxon>Aphidoidea</taxon>
        <taxon>Aphididae</taxon>
        <taxon>Aphidini</taxon>
        <taxon>Schizaphis</taxon>
    </lineage>
</organism>
<gene>
    <name evidence="2" type="ORF">g.170009</name>
</gene>
<keyword evidence="1" id="KW-0732">Signal</keyword>
<protein>
    <submittedName>
        <fullName evidence="2">Uncharacterized protein</fullName>
    </submittedName>
</protein>
<evidence type="ECO:0000256" key="1">
    <source>
        <dbReference type="SAM" id="SignalP"/>
    </source>
</evidence>
<dbReference type="AlphaFoldDB" id="A0A2S2N733"/>